<name>A0A7R9P9M3_TIMCA</name>
<sequence>MPTVSNIAVRPQNADIEDSGQLKIPPWKQEVEDIEAQQRQHLLPKDPVVEPEEIEQEDLEQEEDDLERSIALRGVDFCLEDNSEEEFQDGDGGSRGTTHAKISPSSIVYVGRRYTIPLCRPLERAGTPCSHIALNLTLRFPKEVVLYLTEVHKNLCPCDAGLRCDANSAICRKEAAPLCKDALLS</sequence>
<reference evidence="2" key="1">
    <citation type="submission" date="2020-11" db="EMBL/GenBank/DDBJ databases">
        <authorList>
            <person name="Tran Van P."/>
        </authorList>
    </citation>
    <scope>NUCLEOTIDE SEQUENCE</scope>
</reference>
<evidence type="ECO:0000313" key="2">
    <source>
        <dbReference type="EMBL" id="CAD7575236.1"/>
    </source>
</evidence>
<organism evidence="2">
    <name type="scientific">Timema californicum</name>
    <name type="common">California timema</name>
    <name type="synonym">Walking stick</name>
    <dbReference type="NCBI Taxonomy" id="61474"/>
    <lineage>
        <taxon>Eukaryota</taxon>
        <taxon>Metazoa</taxon>
        <taxon>Ecdysozoa</taxon>
        <taxon>Arthropoda</taxon>
        <taxon>Hexapoda</taxon>
        <taxon>Insecta</taxon>
        <taxon>Pterygota</taxon>
        <taxon>Neoptera</taxon>
        <taxon>Polyneoptera</taxon>
        <taxon>Phasmatodea</taxon>
        <taxon>Timematodea</taxon>
        <taxon>Timematoidea</taxon>
        <taxon>Timematidae</taxon>
        <taxon>Timema</taxon>
    </lineage>
</organism>
<protein>
    <submittedName>
        <fullName evidence="2">(California timema) hypothetical protein</fullName>
    </submittedName>
</protein>
<feature type="compositionally biased region" description="Acidic residues" evidence="1">
    <location>
        <begin position="49"/>
        <end position="64"/>
    </location>
</feature>
<dbReference type="Gene3D" id="2.10.80.10">
    <property type="entry name" value="Lipase, subunit A"/>
    <property type="match status" value="1"/>
</dbReference>
<dbReference type="EMBL" id="OE183025">
    <property type="protein sequence ID" value="CAD7575236.1"/>
    <property type="molecule type" value="Genomic_DNA"/>
</dbReference>
<accession>A0A7R9P9M3</accession>
<evidence type="ECO:0000256" key="1">
    <source>
        <dbReference type="SAM" id="MobiDB-lite"/>
    </source>
</evidence>
<feature type="region of interest" description="Disordered" evidence="1">
    <location>
        <begin position="35"/>
        <end position="64"/>
    </location>
</feature>
<proteinExistence type="predicted"/>
<dbReference type="AlphaFoldDB" id="A0A7R9P9M3"/>
<gene>
    <name evidence="2" type="ORF">TCMB3V08_LOCUS7834</name>
</gene>